<evidence type="ECO:0000313" key="1">
    <source>
        <dbReference type="EMBL" id="PPS13999.1"/>
    </source>
</evidence>
<proteinExistence type="predicted"/>
<dbReference type="AlphaFoldDB" id="A0A2P5YEG6"/>
<dbReference type="OrthoDB" id="10465561at2759"/>
<dbReference type="EMBL" id="KZ663294">
    <property type="protein sequence ID" value="PPS13999.1"/>
    <property type="molecule type" value="Genomic_DNA"/>
</dbReference>
<organism evidence="1 2">
    <name type="scientific">Gossypium barbadense</name>
    <name type="common">Sea Island cotton</name>
    <name type="synonym">Hibiscus barbadensis</name>
    <dbReference type="NCBI Taxonomy" id="3634"/>
    <lineage>
        <taxon>Eukaryota</taxon>
        <taxon>Viridiplantae</taxon>
        <taxon>Streptophyta</taxon>
        <taxon>Embryophyta</taxon>
        <taxon>Tracheophyta</taxon>
        <taxon>Spermatophyta</taxon>
        <taxon>Magnoliopsida</taxon>
        <taxon>eudicotyledons</taxon>
        <taxon>Gunneridae</taxon>
        <taxon>Pentapetalae</taxon>
        <taxon>rosids</taxon>
        <taxon>malvids</taxon>
        <taxon>Malvales</taxon>
        <taxon>Malvaceae</taxon>
        <taxon>Malvoideae</taxon>
        <taxon>Gossypium</taxon>
    </lineage>
</organism>
<gene>
    <name evidence="1" type="ORF">GOBAR_AA06586</name>
</gene>
<sequence>MHTDLTEPSRFMKNSIRRDIEQARKLSARNGSSILELCAIEQQLVLKEPQVIAWSKSSAGGVKMNTDSARSLHLDGVTTRGVVQDHQGHWLARFMTRGMGGCMMGWYLHGKWGLGELSLN</sequence>
<evidence type="ECO:0008006" key="3">
    <source>
        <dbReference type="Google" id="ProtNLM"/>
    </source>
</evidence>
<reference evidence="1 2" key="1">
    <citation type="submission" date="2015-01" db="EMBL/GenBank/DDBJ databases">
        <title>Genome of allotetraploid Gossypium barbadense reveals genomic plasticity and fiber elongation in cotton evolution.</title>
        <authorList>
            <person name="Chen X."/>
            <person name="Liu X."/>
            <person name="Zhao B."/>
            <person name="Zheng H."/>
            <person name="Hu Y."/>
            <person name="Lu G."/>
            <person name="Yang C."/>
            <person name="Chen J."/>
            <person name="Shan C."/>
            <person name="Zhang L."/>
            <person name="Zhou Y."/>
            <person name="Wang L."/>
            <person name="Guo W."/>
            <person name="Bai Y."/>
            <person name="Ruan J."/>
            <person name="Shangguan X."/>
            <person name="Mao Y."/>
            <person name="Jiang J."/>
            <person name="Zhu Y."/>
            <person name="Lei J."/>
            <person name="Kang H."/>
            <person name="Chen S."/>
            <person name="He X."/>
            <person name="Wang R."/>
            <person name="Wang Y."/>
            <person name="Chen J."/>
            <person name="Wang L."/>
            <person name="Yu S."/>
            <person name="Wang B."/>
            <person name="Wei J."/>
            <person name="Song S."/>
            <person name="Lu X."/>
            <person name="Gao Z."/>
            <person name="Gu W."/>
            <person name="Deng X."/>
            <person name="Ma D."/>
            <person name="Wang S."/>
            <person name="Liang W."/>
            <person name="Fang L."/>
            <person name="Cai C."/>
            <person name="Zhu X."/>
            <person name="Zhou B."/>
            <person name="Zhang Y."/>
            <person name="Chen Z."/>
            <person name="Xu S."/>
            <person name="Zhu R."/>
            <person name="Wang S."/>
            <person name="Zhang T."/>
            <person name="Zhao G."/>
        </authorList>
    </citation>
    <scope>NUCLEOTIDE SEQUENCE [LARGE SCALE GENOMIC DNA]</scope>
    <source>
        <strain evidence="2">cv. Xinhai21</strain>
        <tissue evidence="1">Leaf</tissue>
    </source>
</reference>
<name>A0A2P5YEG6_GOSBA</name>
<dbReference type="Proteomes" id="UP000239757">
    <property type="component" value="Unassembled WGS sequence"/>
</dbReference>
<protein>
    <recommendedName>
        <fullName evidence="3">RNase H type-1 domain-containing protein</fullName>
    </recommendedName>
</protein>
<accession>A0A2P5YEG6</accession>
<evidence type="ECO:0000313" key="2">
    <source>
        <dbReference type="Proteomes" id="UP000239757"/>
    </source>
</evidence>